<dbReference type="InterPro" id="IPR018490">
    <property type="entry name" value="cNMP-bd_dom_sf"/>
</dbReference>
<dbReference type="Pfam" id="PF00027">
    <property type="entry name" value="cNMP_binding"/>
    <property type="match status" value="1"/>
</dbReference>
<name>A0A8J4H240_9BACL</name>
<dbReference type="SUPFAM" id="SSF51206">
    <property type="entry name" value="cAMP-binding domain-like"/>
    <property type="match status" value="1"/>
</dbReference>
<dbReference type="InterPro" id="IPR000595">
    <property type="entry name" value="cNMP-bd_dom"/>
</dbReference>
<dbReference type="AlphaFoldDB" id="A0A8J4H240"/>
<evidence type="ECO:0000313" key="4">
    <source>
        <dbReference type="Proteomes" id="UP000677918"/>
    </source>
</evidence>
<evidence type="ECO:0000256" key="1">
    <source>
        <dbReference type="ARBA" id="ARBA00023159"/>
    </source>
</evidence>
<dbReference type="CDD" id="cd00038">
    <property type="entry name" value="CAP_ED"/>
    <property type="match status" value="1"/>
</dbReference>
<protein>
    <recommendedName>
        <fullName evidence="2">Cyclic nucleotide-binding domain-containing protein</fullName>
    </recommendedName>
</protein>
<dbReference type="PANTHER" id="PTHR23011:SF28">
    <property type="entry name" value="CYCLIC NUCLEOTIDE-BINDING DOMAIN CONTAINING PROTEIN"/>
    <property type="match status" value="1"/>
</dbReference>
<evidence type="ECO:0000313" key="3">
    <source>
        <dbReference type="EMBL" id="GIQ67328.1"/>
    </source>
</evidence>
<feature type="domain" description="Cyclic nucleotide-binding" evidence="2">
    <location>
        <begin position="10"/>
        <end position="84"/>
    </location>
</feature>
<dbReference type="EMBL" id="BOVK01000003">
    <property type="protein sequence ID" value="GIQ67328.1"/>
    <property type="molecule type" value="Genomic_DNA"/>
</dbReference>
<dbReference type="PANTHER" id="PTHR23011">
    <property type="entry name" value="CYCLIC NUCLEOTIDE-BINDING DOMAIN CONTAINING PROTEIN"/>
    <property type="match status" value="1"/>
</dbReference>
<sequence length="94" mass="10426">MLDNYRDYPMIGELSHEDFLDIQIYLREREYPIDAVILRQGQHGDSFHILLSGTVEVYLEQETKVSVAILGPGQFVGEMSCLTGGGGQCDGSSD</sequence>
<organism evidence="3 4">
    <name type="scientific">Xylanibacillus composti</name>
    <dbReference type="NCBI Taxonomy" id="1572762"/>
    <lineage>
        <taxon>Bacteria</taxon>
        <taxon>Bacillati</taxon>
        <taxon>Bacillota</taxon>
        <taxon>Bacilli</taxon>
        <taxon>Bacillales</taxon>
        <taxon>Paenibacillaceae</taxon>
        <taxon>Xylanibacillus</taxon>
    </lineage>
</organism>
<proteinExistence type="predicted"/>
<dbReference type="Gene3D" id="2.60.120.10">
    <property type="entry name" value="Jelly Rolls"/>
    <property type="match status" value="1"/>
</dbReference>
<comment type="caution">
    <text evidence="3">The sequence shown here is derived from an EMBL/GenBank/DDBJ whole genome shotgun (WGS) entry which is preliminary data.</text>
</comment>
<gene>
    <name evidence="3" type="ORF">XYCOK13_01520</name>
</gene>
<keyword evidence="1" id="KW-0010">Activator</keyword>
<dbReference type="Proteomes" id="UP000677918">
    <property type="component" value="Unassembled WGS sequence"/>
</dbReference>
<dbReference type="InterPro" id="IPR014710">
    <property type="entry name" value="RmlC-like_jellyroll"/>
</dbReference>
<keyword evidence="4" id="KW-1185">Reference proteome</keyword>
<dbReference type="RefSeq" id="WP_213409938.1">
    <property type="nucleotide sequence ID" value="NZ_BOVK01000003.1"/>
</dbReference>
<dbReference type="PROSITE" id="PS50042">
    <property type="entry name" value="CNMP_BINDING_3"/>
    <property type="match status" value="1"/>
</dbReference>
<reference evidence="3" key="1">
    <citation type="submission" date="2021-04" db="EMBL/GenBank/DDBJ databases">
        <title>Draft genome sequence of Xylanibacillus composti strain K13.</title>
        <authorList>
            <person name="Uke A."/>
            <person name="Chhe C."/>
            <person name="Baramee S."/>
            <person name="Kosugi A."/>
        </authorList>
    </citation>
    <scope>NUCLEOTIDE SEQUENCE</scope>
    <source>
        <strain evidence="3">K13</strain>
    </source>
</reference>
<evidence type="ECO:0000259" key="2">
    <source>
        <dbReference type="PROSITE" id="PS50042"/>
    </source>
</evidence>
<accession>A0A8J4H240</accession>